<comment type="caution">
    <text evidence="1">The sequence shown here is derived from an EMBL/GenBank/DDBJ whole genome shotgun (WGS) entry which is preliminary data.</text>
</comment>
<accession>A0A9D9H5M5</accession>
<reference evidence="1" key="1">
    <citation type="submission" date="2020-10" db="EMBL/GenBank/DDBJ databases">
        <authorList>
            <person name="Gilroy R."/>
        </authorList>
    </citation>
    <scope>NUCLEOTIDE SEQUENCE</scope>
    <source>
        <strain evidence="1">C6-149</strain>
    </source>
</reference>
<evidence type="ECO:0000313" key="1">
    <source>
        <dbReference type="EMBL" id="MBO8441975.1"/>
    </source>
</evidence>
<protein>
    <submittedName>
        <fullName evidence="1">Uncharacterized protein</fullName>
    </submittedName>
</protein>
<reference evidence="1" key="2">
    <citation type="journal article" date="2021" name="PeerJ">
        <title>Extensive microbial diversity within the chicken gut microbiome revealed by metagenomics and culture.</title>
        <authorList>
            <person name="Gilroy R."/>
            <person name="Ravi A."/>
            <person name="Getino M."/>
            <person name="Pursley I."/>
            <person name="Horton D.L."/>
            <person name="Alikhan N.F."/>
            <person name="Baker D."/>
            <person name="Gharbi K."/>
            <person name="Hall N."/>
            <person name="Watson M."/>
            <person name="Adriaenssens E.M."/>
            <person name="Foster-Nyarko E."/>
            <person name="Jarju S."/>
            <person name="Secka A."/>
            <person name="Antonio M."/>
            <person name="Oren A."/>
            <person name="Chaudhuri R.R."/>
            <person name="La Ragione R."/>
            <person name="Hildebrand F."/>
            <person name="Pallen M.J."/>
        </authorList>
    </citation>
    <scope>NUCLEOTIDE SEQUENCE</scope>
    <source>
        <strain evidence="1">C6-149</strain>
    </source>
</reference>
<dbReference type="EMBL" id="JADIMP010000096">
    <property type="protein sequence ID" value="MBO8441975.1"/>
    <property type="molecule type" value="Genomic_DNA"/>
</dbReference>
<sequence length="128" mass="14785">MTQTYEYIEKVDKAINKLVPELVLDQLGLRNHDSVKCESLKVTAKDVQFGDLAQMKSIAAYIVYADKQFISMYPNMAKQLDNGMDDKVAETIWDAINNENYFVDFRDEETCDRELNKLLKHVDEVLAD</sequence>
<dbReference type="Proteomes" id="UP000823614">
    <property type="component" value="Unassembled WGS sequence"/>
</dbReference>
<evidence type="ECO:0000313" key="2">
    <source>
        <dbReference type="Proteomes" id="UP000823614"/>
    </source>
</evidence>
<gene>
    <name evidence="1" type="ORF">IAA89_06050</name>
</gene>
<organism evidence="1 2">
    <name type="scientific">Candidatus Gallilactobacillus intestinavium</name>
    <dbReference type="NCBI Taxonomy" id="2840838"/>
    <lineage>
        <taxon>Bacteria</taxon>
        <taxon>Bacillati</taxon>
        <taxon>Bacillota</taxon>
        <taxon>Bacilli</taxon>
        <taxon>Lactobacillales</taxon>
        <taxon>Lactobacillaceae</taxon>
        <taxon>Lactobacillaceae incertae sedis</taxon>
        <taxon>Candidatus Gallilactobacillus</taxon>
    </lineage>
</organism>
<proteinExistence type="predicted"/>
<dbReference type="AlphaFoldDB" id="A0A9D9H5M5"/>
<name>A0A9D9H5M5_9LACO</name>